<proteinExistence type="predicted"/>
<organism evidence="1 2">
    <name type="scientific">Chromobacterium violaceum</name>
    <dbReference type="NCBI Taxonomy" id="536"/>
    <lineage>
        <taxon>Bacteria</taxon>
        <taxon>Pseudomonadati</taxon>
        <taxon>Pseudomonadota</taxon>
        <taxon>Betaproteobacteria</taxon>
        <taxon>Neisseriales</taxon>
        <taxon>Chromobacteriaceae</taxon>
        <taxon>Chromobacterium</taxon>
    </lineage>
</organism>
<reference evidence="1 2" key="1">
    <citation type="submission" date="2018-12" db="EMBL/GenBank/DDBJ databases">
        <authorList>
            <consortium name="Pathogen Informatics"/>
        </authorList>
    </citation>
    <scope>NUCLEOTIDE SEQUENCE [LARGE SCALE GENOMIC DNA]</scope>
    <source>
        <strain evidence="1 2">NCTC9695</strain>
    </source>
</reference>
<accession>A0A3S4HPG9</accession>
<dbReference type="AlphaFoldDB" id="A0A3S4HPG9"/>
<dbReference type="EMBL" id="LR134182">
    <property type="protein sequence ID" value="VEB44243.1"/>
    <property type="molecule type" value="Genomic_DNA"/>
</dbReference>
<name>A0A3S4HPG9_CHRVL</name>
<protein>
    <submittedName>
        <fullName evidence="1">Uncharacterized protein</fullName>
    </submittedName>
</protein>
<evidence type="ECO:0000313" key="2">
    <source>
        <dbReference type="Proteomes" id="UP000275777"/>
    </source>
</evidence>
<sequence>MEQPPRARAHRVLVGAEMRQRVFDEGAQLRQRLGAVERPAQGVRLRLAEAVHLGVDNGLPQPAVVMLRTRIVWFGRVAGPALAVVGVEIPASAGGLAVVVHQNAVLAPQVTV</sequence>
<gene>
    <name evidence="1" type="ORF">NCTC9695_04731</name>
</gene>
<evidence type="ECO:0000313" key="1">
    <source>
        <dbReference type="EMBL" id="VEB44243.1"/>
    </source>
</evidence>
<dbReference type="Proteomes" id="UP000275777">
    <property type="component" value="Chromosome"/>
</dbReference>